<dbReference type="InterPro" id="IPR012452">
    <property type="entry name" value="DUF1657"/>
</dbReference>
<dbReference type="Proteomes" id="UP000239047">
    <property type="component" value="Unassembled WGS sequence"/>
</dbReference>
<name>A0A2S5G7E7_9BACL</name>
<accession>A0A2S5G7E7</accession>
<evidence type="ECO:0000313" key="1">
    <source>
        <dbReference type="EMBL" id="PPA68873.1"/>
    </source>
</evidence>
<gene>
    <name evidence="1" type="ORF">C4B60_18315</name>
</gene>
<keyword evidence="2" id="KW-1185">Reference proteome</keyword>
<organism evidence="1 2">
    <name type="scientific">Jeotgalibacillus proteolyticus</name>
    <dbReference type="NCBI Taxonomy" id="2082395"/>
    <lineage>
        <taxon>Bacteria</taxon>
        <taxon>Bacillati</taxon>
        <taxon>Bacillota</taxon>
        <taxon>Bacilli</taxon>
        <taxon>Bacillales</taxon>
        <taxon>Caryophanaceae</taxon>
        <taxon>Jeotgalibacillus</taxon>
    </lineage>
</organism>
<dbReference type="Pfam" id="PF07870">
    <property type="entry name" value="DUF1657"/>
    <property type="match status" value="1"/>
</dbReference>
<dbReference type="EMBL" id="PREZ01000008">
    <property type="protein sequence ID" value="PPA68873.1"/>
    <property type="molecule type" value="Genomic_DNA"/>
</dbReference>
<dbReference type="AlphaFoldDB" id="A0A2S5G7E7"/>
<proteinExistence type="predicted"/>
<evidence type="ECO:0000313" key="2">
    <source>
        <dbReference type="Proteomes" id="UP000239047"/>
    </source>
</evidence>
<sequence length="60" mass="7003">MKNTEVQACLLNLKKVESRLIEQMMKTTDLNHKQAFNQAMLTIAEVIEDIKTRLTQIEQQ</sequence>
<protein>
    <recommendedName>
        <fullName evidence="3">DUF1657 domain-containing protein</fullName>
    </recommendedName>
</protein>
<comment type="caution">
    <text evidence="1">The sequence shown here is derived from an EMBL/GenBank/DDBJ whole genome shotgun (WGS) entry which is preliminary data.</text>
</comment>
<dbReference type="RefSeq" id="WP_104059489.1">
    <property type="nucleotide sequence ID" value="NZ_PREZ01000008.1"/>
</dbReference>
<evidence type="ECO:0008006" key="3">
    <source>
        <dbReference type="Google" id="ProtNLM"/>
    </source>
</evidence>
<reference evidence="1 2" key="1">
    <citation type="submission" date="2018-02" db="EMBL/GenBank/DDBJ databases">
        <title>Jeotgalibacillus proteolyticum sp. nov. a protease producing bacterium isolated from ocean sediments of Laizhou Bay.</title>
        <authorList>
            <person name="Li Y."/>
        </authorList>
    </citation>
    <scope>NUCLEOTIDE SEQUENCE [LARGE SCALE GENOMIC DNA]</scope>
    <source>
        <strain evidence="1 2">22-7</strain>
    </source>
</reference>